<dbReference type="STRING" id="196109.A0A136JK37"/>
<reference evidence="11" key="1">
    <citation type="submission" date="2016-02" db="EMBL/GenBank/DDBJ databases">
        <title>Draft genome sequence of Microdochium bolleyi, a fungal endophyte of beachgrass.</title>
        <authorList>
            <consortium name="DOE Joint Genome Institute"/>
            <person name="David A.S."/>
            <person name="May G."/>
            <person name="Haridas S."/>
            <person name="Lim J."/>
            <person name="Wang M."/>
            <person name="Labutti K."/>
            <person name="Lipzen A."/>
            <person name="Barry K."/>
            <person name="Grigoriev I.V."/>
        </authorList>
    </citation>
    <scope>NUCLEOTIDE SEQUENCE [LARGE SCALE GENOMIC DNA]</scope>
    <source>
        <strain evidence="11">J235TASD1</strain>
    </source>
</reference>
<accession>A0A136JK37</accession>
<dbReference type="GO" id="GO:0005840">
    <property type="term" value="C:ribosome"/>
    <property type="evidence" value="ECO:0007669"/>
    <property type="project" value="UniProtKB-KW"/>
</dbReference>
<evidence type="ECO:0000256" key="4">
    <source>
        <dbReference type="ARBA" id="ARBA00023015"/>
    </source>
</evidence>
<keyword evidence="4" id="KW-0805">Transcription regulation</keyword>
<dbReference type="Proteomes" id="UP000070501">
    <property type="component" value="Unassembled WGS sequence"/>
</dbReference>
<proteinExistence type="inferred from homology"/>
<evidence type="ECO:0000256" key="5">
    <source>
        <dbReference type="ARBA" id="ARBA00023128"/>
    </source>
</evidence>
<dbReference type="Pfam" id="PF12829">
    <property type="entry name" value="Mhr1"/>
    <property type="match status" value="1"/>
</dbReference>
<evidence type="ECO:0000313" key="10">
    <source>
        <dbReference type="EMBL" id="KXJ97510.1"/>
    </source>
</evidence>
<keyword evidence="3" id="KW-0689">Ribosomal protein</keyword>
<dbReference type="AlphaFoldDB" id="A0A136JK37"/>
<evidence type="ECO:0000256" key="1">
    <source>
        <dbReference type="ARBA" id="ARBA00004173"/>
    </source>
</evidence>
<dbReference type="EMBL" id="KQ964245">
    <property type="protein sequence ID" value="KXJ97510.1"/>
    <property type="molecule type" value="Genomic_DNA"/>
</dbReference>
<evidence type="ECO:0000256" key="7">
    <source>
        <dbReference type="ARBA" id="ARBA00023274"/>
    </source>
</evidence>
<dbReference type="PANTHER" id="PTHR28184:SF1">
    <property type="entry name" value="LARGE RIBOSOMAL SUBUNIT PROTEIN ML67"/>
    <property type="match status" value="1"/>
</dbReference>
<dbReference type="PANTHER" id="PTHR28184">
    <property type="entry name" value="MITOCHONDRIAL HOMOLOGOUS RECOMBINATION PROTEIN 1"/>
    <property type="match status" value="1"/>
</dbReference>
<dbReference type="GO" id="GO:0005739">
    <property type="term" value="C:mitochondrion"/>
    <property type="evidence" value="ECO:0007669"/>
    <property type="project" value="UniProtKB-SubCell"/>
</dbReference>
<sequence length="285" mass="31159">MALRAKSITQQLSRLSVTARPAVRAACAAASRPAARYLTTESHATTATSASAASVPPPSMVPKKDAAASAEIEHDQTGDATLWPHGHGDRIWFFRHILDGLAIFSLKRQFKANKTMRTIPFNGKKLKPAKFRKDYWEPFAMVEFPQGQSLVGLSVFHMLREAQFLHSYSWDPSQPGLTRDPKTGKTYSKLERGRALNAAMMPNSVADIAAVLGGLGKGNKIWAVQPTEDAPAGVRIPATVYWADLSHKDHAAEWPDNVTHVDAKDMLRLVEGQVPGESTPLGEKK</sequence>
<name>A0A136JK37_9PEZI</name>
<dbReference type="OrthoDB" id="5333655at2759"/>
<keyword evidence="11" id="KW-1185">Reference proteome</keyword>
<dbReference type="InParanoid" id="A0A136JK37"/>
<dbReference type="GO" id="GO:0003697">
    <property type="term" value="F:single-stranded DNA binding"/>
    <property type="evidence" value="ECO:0007669"/>
    <property type="project" value="InterPro"/>
</dbReference>
<comment type="subcellular location">
    <subcellularLocation>
        <location evidence="1">Mitochondrion</location>
    </subcellularLocation>
</comment>
<evidence type="ECO:0000256" key="2">
    <source>
        <dbReference type="ARBA" id="ARBA00010741"/>
    </source>
</evidence>
<keyword evidence="5" id="KW-0496">Mitochondrion</keyword>
<evidence type="ECO:0000256" key="9">
    <source>
        <dbReference type="SAM" id="MobiDB-lite"/>
    </source>
</evidence>
<gene>
    <name evidence="10" type="ORF">Micbo1qcDRAFT_191963</name>
</gene>
<dbReference type="GO" id="GO:1990904">
    <property type="term" value="C:ribonucleoprotein complex"/>
    <property type="evidence" value="ECO:0007669"/>
    <property type="project" value="UniProtKB-KW"/>
</dbReference>
<keyword evidence="6" id="KW-0804">Transcription</keyword>
<organism evidence="10 11">
    <name type="scientific">Microdochium bolleyi</name>
    <dbReference type="NCBI Taxonomy" id="196109"/>
    <lineage>
        <taxon>Eukaryota</taxon>
        <taxon>Fungi</taxon>
        <taxon>Dikarya</taxon>
        <taxon>Ascomycota</taxon>
        <taxon>Pezizomycotina</taxon>
        <taxon>Sordariomycetes</taxon>
        <taxon>Xylariomycetidae</taxon>
        <taxon>Xylariales</taxon>
        <taxon>Microdochiaceae</taxon>
        <taxon>Microdochium</taxon>
    </lineage>
</organism>
<evidence type="ECO:0000256" key="3">
    <source>
        <dbReference type="ARBA" id="ARBA00022980"/>
    </source>
</evidence>
<dbReference type="GO" id="GO:0003735">
    <property type="term" value="F:structural constituent of ribosome"/>
    <property type="evidence" value="ECO:0007669"/>
    <property type="project" value="TreeGrafter"/>
</dbReference>
<keyword evidence="7" id="KW-0687">Ribonucleoprotein</keyword>
<feature type="region of interest" description="Disordered" evidence="9">
    <location>
        <begin position="46"/>
        <end position="73"/>
    </location>
</feature>
<evidence type="ECO:0000256" key="8">
    <source>
        <dbReference type="ARBA" id="ARBA00035185"/>
    </source>
</evidence>
<dbReference type="GO" id="GO:0000150">
    <property type="term" value="F:DNA strand exchange activity"/>
    <property type="evidence" value="ECO:0007669"/>
    <property type="project" value="InterPro"/>
</dbReference>
<feature type="compositionally biased region" description="Basic and acidic residues" evidence="9">
    <location>
        <begin position="62"/>
        <end position="73"/>
    </location>
</feature>
<comment type="similarity">
    <text evidence="2">Belongs to the mitochondrion-specific ribosomal protein mL67 family.</text>
</comment>
<protein>
    <recommendedName>
        <fullName evidence="8">Large ribosomal subunit protein mL67</fullName>
    </recommendedName>
</protein>
<evidence type="ECO:0000313" key="11">
    <source>
        <dbReference type="Proteomes" id="UP000070501"/>
    </source>
</evidence>
<dbReference type="InterPro" id="IPR024629">
    <property type="entry name" value="Ribosomal_mL67"/>
</dbReference>
<evidence type="ECO:0000256" key="6">
    <source>
        <dbReference type="ARBA" id="ARBA00023163"/>
    </source>
</evidence>